<dbReference type="PANTHER" id="PTHR45672:SF3">
    <property type="entry name" value="THIOREDOXIN DOMAIN-CONTAINING PROTEIN 5"/>
    <property type="match status" value="1"/>
</dbReference>
<keyword evidence="2" id="KW-0732">Signal</keyword>
<dbReference type="Pfam" id="PF00085">
    <property type="entry name" value="Thioredoxin"/>
    <property type="match status" value="1"/>
</dbReference>
<dbReference type="Proteomes" id="UP000694404">
    <property type="component" value="Unplaced"/>
</dbReference>
<organism evidence="4 5">
    <name type="scientific">Chelonoidis abingdonii</name>
    <name type="common">Abingdon island giant tortoise</name>
    <name type="synonym">Testudo abingdonii</name>
    <dbReference type="NCBI Taxonomy" id="106734"/>
    <lineage>
        <taxon>Eukaryota</taxon>
        <taxon>Metazoa</taxon>
        <taxon>Chordata</taxon>
        <taxon>Craniata</taxon>
        <taxon>Vertebrata</taxon>
        <taxon>Euteleostomi</taxon>
        <taxon>Archelosauria</taxon>
        <taxon>Testudinata</taxon>
        <taxon>Testudines</taxon>
        <taxon>Cryptodira</taxon>
        <taxon>Durocryptodira</taxon>
        <taxon>Testudinoidea</taxon>
        <taxon>Testudinidae</taxon>
        <taxon>Chelonoidis</taxon>
    </lineage>
</organism>
<evidence type="ECO:0000256" key="1">
    <source>
        <dbReference type="ARBA" id="ARBA00006347"/>
    </source>
</evidence>
<dbReference type="AlphaFoldDB" id="A0A8C0H1U7"/>
<dbReference type="InterPro" id="IPR051063">
    <property type="entry name" value="PDI"/>
</dbReference>
<evidence type="ECO:0000256" key="2">
    <source>
        <dbReference type="ARBA" id="ARBA00022729"/>
    </source>
</evidence>
<proteinExistence type="inferred from homology"/>
<reference evidence="4" key="1">
    <citation type="submission" date="2025-08" db="UniProtKB">
        <authorList>
            <consortium name="Ensembl"/>
        </authorList>
    </citation>
    <scope>IDENTIFICATION</scope>
</reference>
<dbReference type="SUPFAM" id="SSF52833">
    <property type="entry name" value="Thioredoxin-like"/>
    <property type="match status" value="1"/>
</dbReference>
<comment type="similarity">
    <text evidence="1">Belongs to the protein disulfide isomerase family.</text>
</comment>
<name>A0A8C0H1U7_CHEAB</name>
<dbReference type="Gene3D" id="3.40.30.10">
    <property type="entry name" value="Glutaredoxin"/>
    <property type="match status" value="1"/>
</dbReference>
<dbReference type="GO" id="GO:0003756">
    <property type="term" value="F:protein disulfide isomerase activity"/>
    <property type="evidence" value="ECO:0007669"/>
    <property type="project" value="TreeGrafter"/>
</dbReference>
<protein>
    <recommendedName>
        <fullName evidence="3">Thioredoxin domain-containing protein</fullName>
    </recommendedName>
</protein>
<dbReference type="Ensembl" id="ENSCABT00000018115.1">
    <property type="protein sequence ID" value="ENSCABP00000016532.1"/>
    <property type="gene ID" value="ENSCABG00000012288.1"/>
</dbReference>
<dbReference type="GO" id="GO:0005783">
    <property type="term" value="C:endoplasmic reticulum"/>
    <property type="evidence" value="ECO:0007669"/>
    <property type="project" value="TreeGrafter"/>
</dbReference>
<dbReference type="PANTHER" id="PTHR45672">
    <property type="entry name" value="PROTEIN DISULFIDE-ISOMERASE C17H9.14C-RELATED"/>
    <property type="match status" value="1"/>
</dbReference>
<evidence type="ECO:0000313" key="5">
    <source>
        <dbReference type="Proteomes" id="UP000694404"/>
    </source>
</evidence>
<evidence type="ECO:0000259" key="3">
    <source>
        <dbReference type="Pfam" id="PF00085"/>
    </source>
</evidence>
<accession>A0A8C0H1U7</accession>
<sequence length="112" mass="12522">LIILFSSSCNNLCIWSKVLDSLCSKDQTQWSGCKEATCLAPFYAPWCGLRKNLAPIWENLSKEQFPGLTDVKIAKVDCPIESNVCNRFYVNGYPMLLRDVGVSLSFVLQPGL</sequence>
<keyword evidence="5" id="KW-1185">Reference proteome</keyword>
<dbReference type="InterPro" id="IPR036249">
    <property type="entry name" value="Thioredoxin-like_sf"/>
</dbReference>
<evidence type="ECO:0000313" key="4">
    <source>
        <dbReference type="Ensembl" id="ENSCABP00000016532.1"/>
    </source>
</evidence>
<dbReference type="GO" id="GO:0006457">
    <property type="term" value="P:protein folding"/>
    <property type="evidence" value="ECO:0007669"/>
    <property type="project" value="TreeGrafter"/>
</dbReference>
<feature type="domain" description="Thioredoxin" evidence="3">
    <location>
        <begin position="35"/>
        <end position="96"/>
    </location>
</feature>
<reference evidence="4" key="2">
    <citation type="submission" date="2025-09" db="UniProtKB">
        <authorList>
            <consortium name="Ensembl"/>
        </authorList>
    </citation>
    <scope>IDENTIFICATION</scope>
</reference>
<dbReference type="InterPro" id="IPR013766">
    <property type="entry name" value="Thioredoxin_domain"/>
</dbReference>